<protein>
    <submittedName>
        <fullName evidence="1">Uncharacterized protein</fullName>
    </submittedName>
</protein>
<accession>A0AA38PNE8</accession>
<comment type="caution">
    <text evidence="1">The sequence shown here is derived from an EMBL/GenBank/DDBJ whole genome shotgun (WGS) entry which is preliminary data.</text>
</comment>
<dbReference type="EMBL" id="MU802989">
    <property type="protein sequence ID" value="KAJ3978576.1"/>
    <property type="molecule type" value="Genomic_DNA"/>
</dbReference>
<feature type="non-terminal residue" evidence="1">
    <location>
        <position position="1"/>
    </location>
</feature>
<dbReference type="Proteomes" id="UP001163850">
    <property type="component" value="Unassembled WGS sequence"/>
</dbReference>
<reference evidence="1" key="1">
    <citation type="submission" date="2022-08" db="EMBL/GenBank/DDBJ databases">
        <authorList>
            <consortium name="DOE Joint Genome Institute"/>
            <person name="Min B."/>
            <person name="Riley R."/>
            <person name="Sierra-Patev S."/>
            <person name="Naranjo-Ortiz M."/>
            <person name="Looney B."/>
            <person name="Konkel Z."/>
            <person name="Slot J.C."/>
            <person name="Sakamoto Y."/>
            <person name="Steenwyk J.L."/>
            <person name="Rokas A."/>
            <person name="Carro J."/>
            <person name="Camarero S."/>
            <person name="Ferreira P."/>
            <person name="Molpeceres G."/>
            <person name="Ruiz-Duenas F.J."/>
            <person name="Serrano A."/>
            <person name="Henrissat B."/>
            <person name="Drula E."/>
            <person name="Hughes K.W."/>
            <person name="Mata J.L."/>
            <person name="Ishikawa N.K."/>
            <person name="Vargas-Isla R."/>
            <person name="Ushijima S."/>
            <person name="Smith C.A."/>
            <person name="Ahrendt S."/>
            <person name="Andreopoulos W."/>
            <person name="He G."/>
            <person name="Labutti K."/>
            <person name="Lipzen A."/>
            <person name="Ng V."/>
            <person name="Sandor L."/>
            <person name="Barry K."/>
            <person name="Martinez A.T."/>
            <person name="Xiao Y."/>
            <person name="Gibbons J.G."/>
            <person name="Terashima K."/>
            <person name="Hibbett D.S."/>
            <person name="Grigoriev I.V."/>
        </authorList>
    </citation>
    <scope>NUCLEOTIDE SEQUENCE</scope>
    <source>
        <strain evidence="1">TFB7829</strain>
    </source>
</reference>
<name>A0AA38PNE8_9AGAR</name>
<evidence type="ECO:0000313" key="2">
    <source>
        <dbReference type="Proteomes" id="UP001163850"/>
    </source>
</evidence>
<gene>
    <name evidence="1" type="ORF">F5890DRAFT_1384751</name>
</gene>
<evidence type="ECO:0000313" key="1">
    <source>
        <dbReference type="EMBL" id="KAJ3978576.1"/>
    </source>
</evidence>
<feature type="non-terminal residue" evidence="1">
    <location>
        <position position="73"/>
    </location>
</feature>
<dbReference type="AlphaFoldDB" id="A0AA38PNE8"/>
<proteinExistence type="predicted"/>
<sequence>FHLPKLHFLNHYAEKCKFIGTYDNTNTEYTERLHIDLAKDAYHATNHKDEYPQMTLWLERKEKVMRHVSYLNW</sequence>
<organism evidence="1 2">
    <name type="scientific">Lentinula detonsa</name>
    <dbReference type="NCBI Taxonomy" id="2804962"/>
    <lineage>
        <taxon>Eukaryota</taxon>
        <taxon>Fungi</taxon>
        <taxon>Dikarya</taxon>
        <taxon>Basidiomycota</taxon>
        <taxon>Agaricomycotina</taxon>
        <taxon>Agaricomycetes</taxon>
        <taxon>Agaricomycetidae</taxon>
        <taxon>Agaricales</taxon>
        <taxon>Marasmiineae</taxon>
        <taxon>Omphalotaceae</taxon>
        <taxon>Lentinula</taxon>
    </lineage>
</organism>